<feature type="transmembrane region" description="Helical" evidence="8">
    <location>
        <begin position="124"/>
        <end position="146"/>
    </location>
</feature>
<accession>A0ABP9ME36</accession>
<dbReference type="InterPro" id="IPR004706">
    <property type="entry name" value="Arsenical-R_Acr3"/>
</dbReference>
<comment type="subcellular location">
    <subcellularLocation>
        <location evidence="1">Cell membrane</location>
        <topology evidence="1">Multi-pass membrane protein</topology>
    </subcellularLocation>
</comment>
<sequence>MRDQIEHNQVNIYAVTIIIAIVIGFIFPAVHTLNNVLPVTLGILMYSMFLQIPFADLKASFSNRQFMIALLISNYIIVPLLAYLLIQFLPNQPAIIFAVLLVLLTPCIDYVIVFTQIGKGDAKLMLASTPLLFITQILLLPVYIWLMLGKGFLGSLSIMPFIESFLFLIVIPLIAAILVQTFSAKNRIINITHEISNWLPVPFMAIVLFIIIASQITPIALHYEQIIQVIPIYIAFIALMFPLNLLVGKLFKLKSESKRTLIFSAGTRNSLAVLPFALALPEDMILITTSIIVTQTIVELIGELVYVKLTPKIQ</sequence>
<feature type="transmembrane region" description="Helical" evidence="8">
    <location>
        <begin position="36"/>
        <end position="54"/>
    </location>
</feature>
<dbReference type="Gene3D" id="1.20.1530.20">
    <property type="match status" value="1"/>
</dbReference>
<feature type="transmembrane region" description="Helical" evidence="8">
    <location>
        <begin position="158"/>
        <end position="179"/>
    </location>
</feature>
<evidence type="ECO:0000256" key="3">
    <source>
        <dbReference type="ARBA" id="ARBA00022448"/>
    </source>
</evidence>
<comment type="caution">
    <text evidence="9">The sequence shown here is derived from an EMBL/GenBank/DDBJ whole genome shotgun (WGS) entry which is preliminary data.</text>
</comment>
<dbReference type="Proteomes" id="UP001500631">
    <property type="component" value="Unassembled WGS sequence"/>
</dbReference>
<keyword evidence="4" id="KW-1003">Cell membrane</keyword>
<feature type="transmembrane region" description="Helical" evidence="8">
    <location>
        <begin position="66"/>
        <end position="86"/>
    </location>
</feature>
<dbReference type="RefSeq" id="WP_077926207.1">
    <property type="nucleotide sequence ID" value="NZ_BAABKE010000001.1"/>
</dbReference>
<evidence type="ECO:0000256" key="1">
    <source>
        <dbReference type="ARBA" id="ARBA00004651"/>
    </source>
</evidence>
<evidence type="ECO:0000256" key="5">
    <source>
        <dbReference type="ARBA" id="ARBA00022692"/>
    </source>
</evidence>
<comment type="similarity">
    <text evidence="2">Belongs to the arsenical resistance-3 (ACR3) (TC 2.A.59) family.</text>
</comment>
<name>A0ABP9ME36_9GAMM</name>
<evidence type="ECO:0000313" key="10">
    <source>
        <dbReference type="Proteomes" id="UP001500631"/>
    </source>
</evidence>
<dbReference type="EMBL" id="BAABKE010000001">
    <property type="protein sequence ID" value="GAA5094817.1"/>
    <property type="molecule type" value="Genomic_DNA"/>
</dbReference>
<keyword evidence="5 8" id="KW-0812">Transmembrane</keyword>
<evidence type="ECO:0000256" key="8">
    <source>
        <dbReference type="SAM" id="Phobius"/>
    </source>
</evidence>
<reference evidence="10" key="1">
    <citation type="journal article" date="2019" name="Int. J. Syst. Evol. Microbiol.">
        <title>The Global Catalogue of Microorganisms (GCM) 10K type strain sequencing project: providing services to taxonomists for standard genome sequencing and annotation.</title>
        <authorList>
            <consortium name="The Broad Institute Genomics Platform"/>
            <consortium name="The Broad Institute Genome Sequencing Center for Infectious Disease"/>
            <person name="Wu L."/>
            <person name="Ma J."/>
        </authorList>
    </citation>
    <scope>NUCLEOTIDE SEQUENCE [LARGE SCALE GENOMIC DNA]</scope>
    <source>
        <strain evidence="10">JCM 18424</strain>
    </source>
</reference>
<evidence type="ECO:0000256" key="6">
    <source>
        <dbReference type="ARBA" id="ARBA00022989"/>
    </source>
</evidence>
<feature type="transmembrane region" description="Helical" evidence="8">
    <location>
        <begin position="12"/>
        <end position="30"/>
    </location>
</feature>
<feature type="transmembrane region" description="Helical" evidence="8">
    <location>
        <begin position="260"/>
        <end position="278"/>
    </location>
</feature>
<dbReference type="Pfam" id="PF01758">
    <property type="entry name" value="SBF"/>
    <property type="match status" value="1"/>
</dbReference>
<feature type="transmembrane region" description="Helical" evidence="8">
    <location>
        <begin position="226"/>
        <end position="248"/>
    </location>
</feature>
<evidence type="ECO:0000313" key="9">
    <source>
        <dbReference type="EMBL" id="GAA5094817.1"/>
    </source>
</evidence>
<organism evidence="9 10">
    <name type="scientific">Wohlfahrtiimonas larvae</name>
    <dbReference type="NCBI Taxonomy" id="1157986"/>
    <lineage>
        <taxon>Bacteria</taxon>
        <taxon>Pseudomonadati</taxon>
        <taxon>Pseudomonadota</taxon>
        <taxon>Gammaproteobacteria</taxon>
        <taxon>Cardiobacteriales</taxon>
        <taxon>Ignatzschineriaceae</taxon>
        <taxon>Wohlfahrtiimonas</taxon>
    </lineage>
</organism>
<keyword evidence="3" id="KW-0813">Transport</keyword>
<feature type="transmembrane region" description="Helical" evidence="8">
    <location>
        <begin position="92"/>
        <end position="112"/>
    </location>
</feature>
<feature type="transmembrane region" description="Helical" evidence="8">
    <location>
        <begin position="199"/>
        <end position="220"/>
    </location>
</feature>
<evidence type="ECO:0000256" key="7">
    <source>
        <dbReference type="ARBA" id="ARBA00023136"/>
    </source>
</evidence>
<dbReference type="PANTHER" id="PTHR43057:SF1">
    <property type="entry name" value="ARSENICAL-RESISTANCE PROTEIN 3"/>
    <property type="match status" value="1"/>
</dbReference>
<keyword evidence="6 8" id="KW-1133">Transmembrane helix</keyword>
<proteinExistence type="inferred from homology"/>
<feature type="transmembrane region" description="Helical" evidence="8">
    <location>
        <begin position="284"/>
        <end position="307"/>
    </location>
</feature>
<dbReference type="InterPro" id="IPR002657">
    <property type="entry name" value="BilAc:Na_symport/Acr3"/>
</dbReference>
<evidence type="ECO:0000256" key="2">
    <source>
        <dbReference type="ARBA" id="ARBA00010110"/>
    </source>
</evidence>
<dbReference type="InterPro" id="IPR038770">
    <property type="entry name" value="Na+/solute_symporter_sf"/>
</dbReference>
<protein>
    <submittedName>
        <fullName evidence="9">Arsenic resistance protein</fullName>
    </submittedName>
</protein>
<keyword evidence="7 8" id="KW-0472">Membrane</keyword>
<dbReference type="PANTHER" id="PTHR43057">
    <property type="entry name" value="ARSENITE EFFLUX TRANSPORTER"/>
    <property type="match status" value="1"/>
</dbReference>
<gene>
    <name evidence="9" type="ORF">GCM10023338_03550</name>
</gene>
<keyword evidence="10" id="KW-1185">Reference proteome</keyword>
<evidence type="ECO:0000256" key="4">
    <source>
        <dbReference type="ARBA" id="ARBA00022475"/>
    </source>
</evidence>